<keyword evidence="5" id="KW-1133">Transmembrane helix</keyword>
<keyword evidence="5" id="KW-0812">Transmembrane</keyword>
<dbReference type="GeneID" id="78127267"/>
<keyword evidence="5" id="KW-0472">Membrane</keyword>
<dbReference type="RefSeq" id="WP_152580817.1">
    <property type="nucleotide sequence ID" value="NZ_JALCCS010000041.1"/>
</dbReference>
<evidence type="ECO:0000256" key="1">
    <source>
        <dbReference type="ARBA" id="ARBA00005854"/>
    </source>
</evidence>
<evidence type="ECO:0000259" key="6">
    <source>
        <dbReference type="Pfam" id="PF00389"/>
    </source>
</evidence>
<evidence type="ECO:0000256" key="5">
    <source>
        <dbReference type="SAM" id="Phobius"/>
    </source>
</evidence>
<dbReference type="PANTHER" id="PTHR43761">
    <property type="entry name" value="D-ISOMER SPECIFIC 2-HYDROXYACID DEHYDROGENASE FAMILY PROTEIN (AFU_ORTHOLOGUE AFUA_1G13630)"/>
    <property type="match status" value="1"/>
</dbReference>
<comment type="similarity">
    <text evidence="1 4">Belongs to the D-isomer specific 2-hydroxyacid dehydrogenase family.</text>
</comment>
<gene>
    <name evidence="8" type="ORF">DDE84_06175</name>
</gene>
<dbReference type="Pfam" id="PF02826">
    <property type="entry name" value="2-Hacid_dh_C"/>
    <property type="match status" value="1"/>
</dbReference>
<evidence type="ECO:0000313" key="8">
    <source>
        <dbReference type="EMBL" id="KAE8128465.1"/>
    </source>
</evidence>
<dbReference type="Gene3D" id="3.40.50.720">
    <property type="entry name" value="NAD(P)-binding Rossmann-like Domain"/>
    <property type="match status" value="2"/>
</dbReference>
<feature type="domain" description="D-isomer specific 2-hydroxyacid dehydrogenase NAD-binding" evidence="7">
    <location>
        <begin position="116"/>
        <end position="293"/>
    </location>
</feature>
<dbReference type="PANTHER" id="PTHR43761:SF1">
    <property type="entry name" value="D-ISOMER SPECIFIC 2-HYDROXYACID DEHYDROGENASE CATALYTIC DOMAIN-CONTAINING PROTEIN-RELATED"/>
    <property type="match status" value="1"/>
</dbReference>
<dbReference type="InterPro" id="IPR029753">
    <property type="entry name" value="D-isomer_DH_CS"/>
</dbReference>
<feature type="domain" description="D-isomer specific 2-hydroxyacid dehydrogenase catalytic" evidence="6">
    <location>
        <begin position="37"/>
        <end position="319"/>
    </location>
</feature>
<dbReference type="GO" id="GO:0016616">
    <property type="term" value="F:oxidoreductase activity, acting on the CH-OH group of donors, NAD or NADP as acceptor"/>
    <property type="evidence" value="ECO:0007669"/>
    <property type="project" value="InterPro"/>
</dbReference>
<dbReference type="Pfam" id="PF00389">
    <property type="entry name" value="2-Hacid_dh"/>
    <property type="match status" value="1"/>
</dbReference>
<evidence type="ECO:0000313" key="9">
    <source>
        <dbReference type="Proteomes" id="UP000325415"/>
    </source>
</evidence>
<organism evidence="8 9">
    <name type="scientific">Bifidobacterium tibiigranuli</name>
    <dbReference type="NCBI Taxonomy" id="2172043"/>
    <lineage>
        <taxon>Bacteria</taxon>
        <taxon>Bacillati</taxon>
        <taxon>Actinomycetota</taxon>
        <taxon>Actinomycetes</taxon>
        <taxon>Bifidobacteriales</taxon>
        <taxon>Bifidobacteriaceae</taxon>
        <taxon>Bifidobacterium</taxon>
    </lineage>
</organism>
<keyword evidence="3" id="KW-0520">NAD</keyword>
<dbReference type="InterPro" id="IPR006139">
    <property type="entry name" value="D-isomer_2_OHA_DH_cat_dom"/>
</dbReference>
<dbReference type="EMBL" id="QDAG01000005">
    <property type="protein sequence ID" value="KAE8128465.1"/>
    <property type="molecule type" value="Genomic_DNA"/>
</dbReference>
<dbReference type="SUPFAM" id="SSF51735">
    <property type="entry name" value="NAD(P)-binding Rossmann-fold domains"/>
    <property type="match status" value="1"/>
</dbReference>
<dbReference type="GO" id="GO:0003714">
    <property type="term" value="F:transcription corepressor activity"/>
    <property type="evidence" value="ECO:0007669"/>
    <property type="project" value="InterPro"/>
</dbReference>
<dbReference type="Proteomes" id="UP000325415">
    <property type="component" value="Unassembled WGS sequence"/>
</dbReference>
<accession>A0A5N6S3U0</accession>
<keyword evidence="9" id="KW-1185">Reference proteome</keyword>
<dbReference type="InterPro" id="IPR036291">
    <property type="entry name" value="NAD(P)-bd_dom_sf"/>
</dbReference>
<dbReference type="OrthoDB" id="9793626at2"/>
<dbReference type="InterPro" id="IPR050418">
    <property type="entry name" value="D-iso_2-hydroxyacid_DH_PdxB"/>
</dbReference>
<dbReference type="InterPro" id="IPR043322">
    <property type="entry name" value="CtBP"/>
</dbReference>
<dbReference type="AlphaFoldDB" id="A0A5N6S3U0"/>
<proteinExistence type="inferred from homology"/>
<evidence type="ECO:0000256" key="3">
    <source>
        <dbReference type="ARBA" id="ARBA00023027"/>
    </source>
</evidence>
<dbReference type="PROSITE" id="PS00671">
    <property type="entry name" value="D_2_HYDROXYACID_DH_3"/>
    <property type="match status" value="1"/>
</dbReference>
<name>A0A5N6S3U0_9BIFI</name>
<dbReference type="SUPFAM" id="SSF52283">
    <property type="entry name" value="Formate/glycerate dehydrogenase catalytic domain-like"/>
    <property type="match status" value="1"/>
</dbReference>
<protein>
    <submittedName>
        <fullName evidence="8">C-terminal binding protein</fullName>
    </submittedName>
</protein>
<evidence type="ECO:0000256" key="4">
    <source>
        <dbReference type="RuleBase" id="RU003719"/>
    </source>
</evidence>
<dbReference type="CDD" id="cd05299">
    <property type="entry name" value="CtBP_dh"/>
    <property type="match status" value="1"/>
</dbReference>
<feature type="transmembrane region" description="Helical" evidence="5">
    <location>
        <begin position="149"/>
        <end position="167"/>
    </location>
</feature>
<keyword evidence="2 4" id="KW-0560">Oxidoreductase</keyword>
<dbReference type="InterPro" id="IPR006140">
    <property type="entry name" value="D-isomer_DH_NAD-bd"/>
</dbReference>
<reference evidence="8 9" key="1">
    <citation type="submission" date="2018-04" db="EMBL/GenBank/DDBJ databases">
        <authorList>
            <person name="Eckel V.P."/>
            <person name="Vogel R.F."/>
        </authorList>
    </citation>
    <scope>NUCLEOTIDE SEQUENCE [LARGE SCALE GENOMIC DNA]</scope>
    <source>
        <strain evidence="9">TMW 2.1764</strain>
    </source>
</reference>
<comment type="caution">
    <text evidence="8">The sequence shown here is derived from an EMBL/GenBank/DDBJ whole genome shotgun (WGS) entry which is preliminary data.</text>
</comment>
<dbReference type="GO" id="GO:0051287">
    <property type="term" value="F:NAD binding"/>
    <property type="evidence" value="ECO:0007669"/>
    <property type="project" value="InterPro"/>
</dbReference>
<sequence length="328" mass="35794">MKRVTAMNNVICPNLGLDLAFERELLAQWGIDDINLIEINDPRPLDAHVNEYQASGALLTYEPATADVLARCPSLRIISLESIGYDTVDIPAATAHGVQVTNVPGYCLEDVALHTLAMALDLTRQITFQDRQVREGHWDALSGYPMRRIGGLVFGLVFFGGIAMRLADMLRPLGFDVLVYAPHASDELLAEHGCRRADALDDLLAESDYVSLHCPLITGVTDNLIGSRELDIMKDSAFLINTARGGVINQQALVEALRRHAIRAAALDVVEGEGAGVGELAEIDNCILTPHSAFLSEDSFNELRERALKHLVQALSKHSDGHVDDLVN</sequence>
<evidence type="ECO:0000259" key="7">
    <source>
        <dbReference type="Pfam" id="PF02826"/>
    </source>
</evidence>
<evidence type="ECO:0000256" key="2">
    <source>
        <dbReference type="ARBA" id="ARBA00023002"/>
    </source>
</evidence>